<dbReference type="PANTHER" id="PTHR43885:SF1">
    <property type="entry name" value="SUPERFAMILY HYDROLASE, PUTATIVE (AFU_ORTHOLOGUE AFUA_4G13290)-RELATED"/>
    <property type="match status" value="1"/>
</dbReference>
<dbReference type="Pfam" id="PF00702">
    <property type="entry name" value="Hydrolase"/>
    <property type="match status" value="1"/>
</dbReference>
<gene>
    <name evidence="1" type="ORF">BU16DRAFT_532287</name>
</gene>
<dbReference type="InterPro" id="IPR036412">
    <property type="entry name" value="HAD-like_sf"/>
</dbReference>
<name>A0A6A6Q8Z9_9PEZI</name>
<keyword evidence="1" id="KW-0378">Hydrolase</keyword>
<sequence length="269" mass="29796">MSREGSPSQPRRFAPLSLTEKAQEADTRSKLKGVVFDVDGTLCEPQNYMFGQMRAALGIEKPTDILDHIYTLPEAEQEAAMEKIRDIERNAMKVQKPQVGLVELMDYLDSRGIRKGICTRNFDTPVSHLLTTFLPSHTFEPIITRDFRPPKPSPAGILHIAKQWNLTLPPSSESPDEVPGDASHLIMVGDSIDDMTAGHLAGAATVLLANEANRDVADHQHTDLVVRRLDELIQVLEEGFEGQIGRGDENPDTRGQVEGVLKGNIRDRT</sequence>
<protein>
    <submittedName>
        <fullName evidence="1">Haloacid dehalogenase-like hydrolase</fullName>
    </submittedName>
</protein>
<dbReference type="InterPro" id="IPR023214">
    <property type="entry name" value="HAD_sf"/>
</dbReference>
<dbReference type="Gene3D" id="1.10.260.80">
    <property type="match status" value="1"/>
</dbReference>
<accession>A0A6A6Q8Z9</accession>
<reference evidence="1" key="1">
    <citation type="journal article" date="2020" name="Stud. Mycol.">
        <title>101 Dothideomycetes genomes: a test case for predicting lifestyles and emergence of pathogens.</title>
        <authorList>
            <person name="Haridas S."/>
            <person name="Albert R."/>
            <person name="Binder M."/>
            <person name="Bloem J."/>
            <person name="Labutti K."/>
            <person name="Salamov A."/>
            <person name="Andreopoulos B."/>
            <person name="Baker S."/>
            <person name="Barry K."/>
            <person name="Bills G."/>
            <person name="Bluhm B."/>
            <person name="Cannon C."/>
            <person name="Castanera R."/>
            <person name="Culley D."/>
            <person name="Daum C."/>
            <person name="Ezra D."/>
            <person name="Gonzalez J."/>
            <person name="Henrissat B."/>
            <person name="Kuo A."/>
            <person name="Liang C."/>
            <person name="Lipzen A."/>
            <person name="Lutzoni F."/>
            <person name="Magnuson J."/>
            <person name="Mondo S."/>
            <person name="Nolan M."/>
            <person name="Ohm R."/>
            <person name="Pangilinan J."/>
            <person name="Park H.-J."/>
            <person name="Ramirez L."/>
            <person name="Alfaro M."/>
            <person name="Sun H."/>
            <person name="Tritt A."/>
            <person name="Yoshinaga Y."/>
            <person name="Zwiers L.-H."/>
            <person name="Turgeon B."/>
            <person name="Goodwin S."/>
            <person name="Spatafora J."/>
            <person name="Crous P."/>
            <person name="Grigoriev I."/>
        </authorList>
    </citation>
    <scope>NUCLEOTIDE SEQUENCE</scope>
    <source>
        <strain evidence="1">CBS 269.34</strain>
    </source>
</reference>
<dbReference type="EMBL" id="MU004203">
    <property type="protein sequence ID" value="KAF2488529.1"/>
    <property type="molecule type" value="Genomic_DNA"/>
</dbReference>
<dbReference type="Gene3D" id="3.40.50.1000">
    <property type="entry name" value="HAD superfamily/HAD-like"/>
    <property type="match status" value="1"/>
</dbReference>
<organism evidence="1 2">
    <name type="scientific">Lophium mytilinum</name>
    <dbReference type="NCBI Taxonomy" id="390894"/>
    <lineage>
        <taxon>Eukaryota</taxon>
        <taxon>Fungi</taxon>
        <taxon>Dikarya</taxon>
        <taxon>Ascomycota</taxon>
        <taxon>Pezizomycotina</taxon>
        <taxon>Dothideomycetes</taxon>
        <taxon>Pleosporomycetidae</taxon>
        <taxon>Mytilinidiales</taxon>
        <taxon>Mytilinidiaceae</taxon>
        <taxon>Lophium</taxon>
    </lineage>
</organism>
<dbReference type="SUPFAM" id="SSF56784">
    <property type="entry name" value="HAD-like"/>
    <property type="match status" value="1"/>
</dbReference>
<dbReference type="SFLD" id="SFLDS00003">
    <property type="entry name" value="Haloacid_Dehalogenase"/>
    <property type="match status" value="1"/>
</dbReference>
<dbReference type="PANTHER" id="PTHR43885">
    <property type="entry name" value="HALOACID DEHALOGENASE-LIKE HYDROLASE"/>
    <property type="match status" value="1"/>
</dbReference>
<evidence type="ECO:0000313" key="1">
    <source>
        <dbReference type="EMBL" id="KAF2488529.1"/>
    </source>
</evidence>
<dbReference type="GO" id="GO:0016787">
    <property type="term" value="F:hydrolase activity"/>
    <property type="evidence" value="ECO:0007669"/>
    <property type="project" value="UniProtKB-KW"/>
</dbReference>
<dbReference type="OrthoDB" id="426235at2759"/>
<dbReference type="CDD" id="cd01427">
    <property type="entry name" value="HAD_like"/>
    <property type="match status" value="1"/>
</dbReference>
<dbReference type="SFLD" id="SFLDG01129">
    <property type="entry name" value="C1.5:_HAD__Beta-PGM__Phosphata"/>
    <property type="match status" value="1"/>
</dbReference>
<keyword evidence="2" id="KW-1185">Reference proteome</keyword>
<dbReference type="AlphaFoldDB" id="A0A6A6Q8Z9"/>
<evidence type="ECO:0000313" key="2">
    <source>
        <dbReference type="Proteomes" id="UP000799750"/>
    </source>
</evidence>
<proteinExistence type="predicted"/>
<dbReference type="Proteomes" id="UP000799750">
    <property type="component" value="Unassembled WGS sequence"/>
</dbReference>